<dbReference type="RefSeq" id="WP_016659568.1">
    <property type="nucleotide sequence ID" value="NZ_BBSF01000011.1"/>
</dbReference>
<dbReference type="EMBL" id="AYET01000006">
    <property type="protein sequence ID" value="ESK47169.1"/>
    <property type="molecule type" value="Genomic_DNA"/>
</dbReference>
<dbReference type="AlphaFoldDB" id="V2VI21"/>
<accession>V2VI21</accession>
<keyword evidence="1" id="KW-0732">Signal</keyword>
<sequence>MNKLTLIGIVVLSLGCSWSSVAATEIVHSLNFPQEQQAQKQPAEVQYLAAQKPVIAAENVQVK</sequence>
<gene>
    <name evidence="2" type="ORF">P253_02272</name>
</gene>
<evidence type="ECO:0000256" key="1">
    <source>
        <dbReference type="SAM" id="SignalP"/>
    </source>
</evidence>
<protein>
    <submittedName>
        <fullName evidence="2">Uncharacterized protein</fullName>
    </submittedName>
</protein>
<reference evidence="2 3" key="1">
    <citation type="submission" date="2013-10" db="EMBL/GenBank/DDBJ databases">
        <title>The Genome Sequence of Acinetobacter indicus CIP 110367.</title>
        <authorList>
            <consortium name="The Broad Institute Genomics Platform"/>
            <consortium name="The Broad Institute Genome Sequencing Center for Infectious Disease"/>
            <person name="Cerqueira G."/>
            <person name="Feldgarden M."/>
            <person name="Courvalin P."/>
            <person name="Grillot-Courvalin C."/>
            <person name="Clermont D."/>
            <person name="Rocha E."/>
            <person name="Yoon E.-J."/>
            <person name="Nemec A."/>
            <person name="Young S.K."/>
            <person name="Zeng Q."/>
            <person name="Gargeya S."/>
            <person name="Fitzgerald M."/>
            <person name="Abouelleil A."/>
            <person name="Alvarado L."/>
            <person name="Berlin A.M."/>
            <person name="Chapman S.B."/>
            <person name="Gainer-Dewar J."/>
            <person name="Goldberg J."/>
            <person name="Gnerre S."/>
            <person name="Griggs A."/>
            <person name="Gujja S."/>
            <person name="Hansen M."/>
            <person name="Howarth C."/>
            <person name="Imamovic A."/>
            <person name="Ireland A."/>
            <person name="Larimer J."/>
            <person name="McCowan C."/>
            <person name="Murphy C."/>
            <person name="Pearson M."/>
            <person name="Poon T.W."/>
            <person name="Priest M."/>
            <person name="Roberts A."/>
            <person name="Saif S."/>
            <person name="Shea T."/>
            <person name="Sykes S."/>
            <person name="Wortman J."/>
            <person name="Nusbaum C."/>
            <person name="Birren B."/>
        </authorList>
    </citation>
    <scope>NUCLEOTIDE SEQUENCE [LARGE SCALE GENOMIC DNA]</scope>
    <source>
        <strain evidence="2 3">CIP 110367</strain>
    </source>
</reference>
<organism evidence="2 3">
    <name type="scientific">Acinetobacter indicus CIP 110367</name>
    <dbReference type="NCBI Taxonomy" id="1341679"/>
    <lineage>
        <taxon>Bacteria</taxon>
        <taxon>Pseudomonadati</taxon>
        <taxon>Pseudomonadota</taxon>
        <taxon>Gammaproteobacteria</taxon>
        <taxon>Moraxellales</taxon>
        <taxon>Moraxellaceae</taxon>
        <taxon>Acinetobacter</taxon>
    </lineage>
</organism>
<name>V2VI21_9GAMM</name>
<feature type="chain" id="PRO_5004711420" evidence="1">
    <location>
        <begin position="23"/>
        <end position="63"/>
    </location>
</feature>
<comment type="caution">
    <text evidence="2">The sequence shown here is derived from an EMBL/GenBank/DDBJ whole genome shotgun (WGS) entry which is preliminary data.</text>
</comment>
<dbReference type="OrthoDB" id="9933582at2"/>
<dbReference type="Proteomes" id="UP000018415">
    <property type="component" value="Unassembled WGS sequence"/>
</dbReference>
<evidence type="ECO:0000313" key="3">
    <source>
        <dbReference type="Proteomes" id="UP000018415"/>
    </source>
</evidence>
<proteinExistence type="predicted"/>
<dbReference type="HOGENOM" id="CLU_2875447_0_0_6"/>
<dbReference type="eggNOG" id="ENOG5031SUJ">
    <property type="taxonomic scope" value="Bacteria"/>
</dbReference>
<keyword evidence="3" id="KW-1185">Reference proteome</keyword>
<feature type="signal peptide" evidence="1">
    <location>
        <begin position="1"/>
        <end position="22"/>
    </location>
</feature>
<dbReference type="PROSITE" id="PS51257">
    <property type="entry name" value="PROKAR_LIPOPROTEIN"/>
    <property type="match status" value="1"/>
</dbReference>
<dbReference type="PATRIC" id="fig|1341679.3.peg.2210"/>
<evidence type="ECO:0000313" key="2">
    <source>
        <dbReference type="EMBL" id="ESK47169.1"/>
    </source>
</evidence>